<name>A0A538T9Y6_UNCEI</name>
<proteinExistence type="predicted"/>
<keyword evidence="1" id="KW-0812">Transmembrane</keyword>
<protein>
    <submittedName>
        <fullName evidence="2">Uncharacterized protein</fullName>
    </submittedName>
</protein>
<evidence type="ECO:0000256" key="1">
    <source>
        <dbReference type="SAM" id="Phobius"/>
    </source>
</evidence>
<evidence type="ECO:0000313" key="2">
    <source>
        <dbReference type="EMBL" id="TMQ60451.1"/>
    </source>
</evidence>
<dbReference type="AlphaFoldDB" id="A0A538T9Y6"/>
<feature type="transmembrane region" description="Helical" evidence="1">
    <location>
        <begin position="21"/>
        <end position="47"/>
    </location>
</feature>
<comment type="caution">
    <text evidence="2">The sequence shown here is derived from an EMBL/GenBank/DDBJ whole genome shotgun (WGS) entry which is preliminary data.</text>
</comment>
<gene>
    <name evidence="2" type="ORF">E6K76_02125</name>
</gene>
<evidence type="ECO:0000313" key="3">
    <source>
        <dbReference type="Proteomes" id="UP000316852"/>
    </source>
</evidence>
<dbReference type="EMBL" id="VBOW01000014">
    <property type="protein sequence ID" value="TMQ60451.1"/>
    <property type="molecule type" value="Genomic_DNA"/>
</dbReference>
<organism evidence="2 3">
    <name type="scientific">Eiseniibacteriota bacterium</name>
    <dbReference type="NCBI Taxonomy" id="2212470"/>
    <lineage>
        <taxon>Bacteria</taxon>
        <taxon>Candidatus Eiseniibacteriota</taxon>
    </lineage>
</organism>
<keyword evidence="1" id="KW-1133">Transmembrane helix</keyword>
<dbReference type="Proteomes" id="UP000316852">
    <property type="component" value="Unassembled WGS sequence"/>
</dbReference>
<accession>A0A538T9Y6</accession>
<reference evidence="2 3" key="1">
    <citation type="journal article" date="2019" name="Nat. Microbiol.">
        <title>Mediterranean grassland soil C-N compound turnover is dependent on rainfall and depth, and is mediated by genomically divergent microorganisms.</title>
        <authorList>
            <person name="Diamond S."/>
            <person name="Andeer P.F."/>
            <person name="Li Z."/>
            <person name="Crits-Christoph A."/>
            <person name="Burstein D."/>
            <person name="Anantharaman K."/>
            <person name="Lane K.R."/>
            <person name="Thomas B.C."/>
            <person name="Pan C."/>
            <person name="Northen T.R."/>
            <person name="Banfield J.F."/>
        </authorList>
    </citation>
    <scope>NUCLEOTIDE SEQUENCE [LARGE SCALE GENOMIC DNA]</scope>
    <source>
        <strain evidence="2">WS_6</strain>
    </source>
</reference>
<feature type="transmembrane region" description="Helical" evidence="1">
    <location>
        <begin position="67"/>
        <end position="88"/>
    </location>
</feature>
<keyword evidence="1" id="KW-0472">Membrane</keyword>
<sequence length="91" mass="9964">MKDFLHSLLSFNWGDPRVLGFLVAVVIVALARKWSFVILIVLIVTLAEGLQYLLGHSSLGHDFTHGVVIGVYGFGGLLLLFLAIAHAFTKE</sequence>